<dbReference type="Proteomes" id="UP000245946">
    <property type="component" value="Unassembled WGS sequence"/>
</dbReference>
<organism evidence="1 2">
    <name type="scientific">Tilletiopsis washingtonensis</name>
    <dbReference type="NCBI Taxonomy" id="58919"/>
    <lineage>
        <taxon>Eukaryota</taxon>
        <taxon>Fungi</taxon>
        <taxon>Dikarya</taxon>
        <taxon>Basidiomycota</taxon>
        <taxon>Ustilaginomycotina</taxon>
        <taxon>Exobasidiomycetes</taxon>
        <taxon>Entylomatales</taxon>
        <taxon>Entylomatales incertae sedis</taxon>
        <taxon>Tilletiopsis</taxon>
    </lineage>
</organism>
<dbReference type="GeneID" id="37267015"/>
<dbReference type="RefSeq" id="XP_025600414.1">
    <property type="nucleotide sequence ID" value="XM_025739469.1"/>
</dbReference>
<evidence type="ECO:0000313" key="2">
    <source>
        <dbReference type="Proteomes" id="UP000245946"/>
    </source>
</evidence>
<protein>
    <submittedName>
        <fullName evidence="1">Uncharacterized protein</fullName>
    </submittedName>
</protein>
<name>A0A316ZII2_9BASI</name>
<dbReference type="AlphaFoldDB" id="A0A316ZII2"/>
<accession>A0A316ZII2</accession>
<proteinExistence type="predicted"/>
<keyword evidence="2" id="KW-1185">Reference proteome</keyword>
<reference evidence="1 2" key="1">
    <citation type="journal article" date="2018" name="Mol. Biol. Evol.">
        <title>Broad Genomic Sampling Reveals a Smut Pathogenic Ancestry of the Fungal Clade Ustilaginomycotina.</title>
        <authorList>
            <person name="Kijpornyongpan T."/>
            <person name="Mondo S.J."/>
            <person name="Barry K."/>
            <person name="Sandor L."/>
            <person name="Lee J."/>
            <person name="Lipzen A."/>
            <person name="Pangilinan J."/>
            <person name="LaButti K."/>
            <person name="Hainaut M."/>
            <person name="Henrissat B."/>
            <person name="Grigoriev I.V."/>
            <person name="Spatafora J.W."/>
            <person name="Aime M.C."/>
        </authorList>
    </citation>
    <scope>NUCLEOTIDE SEQUENCE [LARGE SCALE GENOMIC DNA]</scope>
    <source>
        <strain evidence="1 2">MCA 4186</strain>
    </source>
</reference>
<dbReference type="EMBL" id="KZ819286">
    <property type="protein sequence ID" value="PWO00136.1"/>
    <property type="molecule type" value="Genomic_DNA"/>
</dbReference>
<gene>
    <name evidence="1" type="ORF">FA09DRAFT_207041</name>
</gene>
<evidence type="ECO:0000313" key="1">
    <source>
        <dbReference type="EMBL" id="PWO00136.1"/>
    </source>
</evidence>
<sequence length="111" mass="12141">MRPLHTLHCPLLSLRRSLLADERAASGRGLLLLPKCPRHHQRAVVHLHRSISSSSRTALAPLVWPGSPASRLAHAHGHAGPPRYRPLAGGPCERVAAVGPRKSAWRTVRRC</sequence>